<keyword evidence="1" id="KW-0547">Nucleotide-binding</keyword>
<dbReference type="InterPro" id="IPR005517">
    <property type="entry name" value="Transl_elong_EFG/EF2_IV"/>
</dbReference>
<dbReference type="InterPro" id="IPR035647">
    <property type="entry name" value="EFG_III/V"/>
</dbReference>
<organism evidence="5 6">
    <name type="scientific">Aerophobetes bacterium</name>
    <dbReference type="NCBI Taxonomy" id="2030807"/>
    <lineage>
        <taxon>Bacteria</taxon>
        <taxon>Candidatus Aerophobota</taxon>
    </lineage>
</organism>
<evidence type="ECO:0000256" key="1">
    <source>
        <dbReference type="ARBA" id="ARBA00022741"/>
    </source>
</evidence>
<dbReference type="PANTHER" id="PTHR43261">
    <property type="entry name" value="TRANSLATION ELONGATION FACTOR G-RELATED"/>
    <property type="match status" value="1"/>
</dbReference>
<dbReference type="InterPro" id="IPR020568">
    <property type="entry name" value="Ribosomal_Su5_D2-typ_SF"/>
</dbReference>
<protein>
    <submittedName>
        <fullName evidence="5">Elongation factor G</fullName>
    </submittedName>
</protein>
<comment type="caution">
    <text evidence="5">The sequence shown here is derived from an EMBL/GenBank/DDBJ whole genome shotgun (WGS) entry which is preliminary data.</text>
</comment>
<dbReference type="EMBL" id="SOKU01000078">
    <property type="protein sequence ID" value="TES86554.1"/>
    <property type="molecule type" value="Genomic_DNA"/>
</dbReference>
<evidence type="ECO:0000313" key="5">
    <source>
        <dbReference type="EMBL" id="TES86554.1"/>
    </source>
</evidence>
<dbReference type="GO" id="GO:0005525">
    <property type="term" value="F:GTP binding"/>
    <property type="evidence" value="ECO:0007669"/>
    <property type="project" value="UniProtKB-KW"/>
</dbReference>
<dbReference type="SUPFAM" id="SSF54980">
    <property type="entry name" value="EF-G C-terminal domain-like"/>
    <property type="match status" value="1"/>
</dbReference>
<dbReference type="SMART" id="SM00889">
    <property type="entry name" value="EFG_IV"/>
    <property type="match status" value="1"/>
</dbReference>
<dbReference type="Gene3D" id="3.30.230.10">
    <property type="match status" value="1"/>
</dbReference>
<evidence type="ECO:0000259" key="4">
    <source>
        <dbReference type="SMART" id="SM00889"/>
    </source>
</evidence>
<gene>
    <name evidence="5" type="primary">fusA</name>
    <name evidence="5" type="ORF">E3J95_01685</name>
</gene>
<accession>A0A523QLB2</accession>
<proteinExistence type="predicted"/>
<name>A0A523QLB2_UNCAE</name>
<sequence>GVVPTRFIPAGKKGVTKATKKGVLASYPLVDVEVTLFDGSYHPVDSSDIAFQIAGAVGLKKAIEQAKAILLEPILELEVQVPEEFLGETNGDLNSRRGRILEVEHFEGGGRIKASVPQAELHNYSAVLRSITQGRGTFTRRFSHYEKVPDEITQKIISRAKEAKQK</sequence>
<keyword evidence="2" id="KW-0342">GTP-binding</keyword>
<dbReference type="SMART" id="SM00838">
    <property type="entry name" value="EFG_C"/>
    <property type="match status" value="1"/>
</dbReference>
<feature type="non-terminal residue" evidence="5">
    <location>
        <position position="1"/>
    </location>
</feature>
<dbReference type="Pfam" id="PF03764">
    <property type="entry name" value="EFG_IV"/>
    <property type="match status" value="1"/>
</dbReference>
<feature type="domain" description="Elongation factor EFG" evidence="3">
    <location>
        <begin position="69"/>
        <end position="156"/>
    </location>
</feature>
<evidence type="ECO:0000259" key="3">
    <source>
        <dbReference type="SMART" id="SM00838"/>
    </source>
</evidence>
<dbReference type="Pfam" id="PF00679">
    <property type="entry name" value="EFG_C"/>
    <property type="match status" value="1"/>
</dbReference>
<dbReference type="Gene3D" id="3.30.70.240">
    <property type="match status" value="1"/>
</dbReference>
<dbReference type="CDD" id="cd03713">
    <property type="entry name" value="EFG_mtEFG_C"/>
    <property type="match status" value="1"/>
</dbReference>
<dbReference type="SUPFAM" id="SSF54211">
    <property type="entry name" value="Ribosomal protein S5 domain 2-like"/>
    <property type="match status" value="1"/>
</dbReference>
<dbReference type="InterPro" id="IPR035649">
    <property type="entry name" value="EFG_V"/>
</dbReference>
<dbReference type="InterPro" id="IPR014721">
    <property type="entry name" value="Ribsml_uS5_D2-typ_fold_subgr"/>
</dbReference>
<keyword evidence="5" id="KW-0648">Protein biosynthesis</keyword>
<dbReference type="InterPro" id="IPR000640">
    <property type="entry name" value="EFG_V-like"/>
</dbReference>
<dbReference type="PANTHER" id="PTHR43261:SF6">
    <property type="entry name" value="ELONGATION FACTOR G-LIKE PROTEIN"/>
    <property type="match status" value="1"/>
</dbReference>
<feature type="domain" description="Translation elongation factor EFG/EF2" evidence="4">
    <location>
        <begin position="1"/>
        <end position="67"/>
    </location>
</feature>
<dbReference type="GO" id="GO:0003746">
    <property type="term" value="F:translation elongation factor activity"/>
    <property type="evidence" value="ECO:0007669"/>
    <property type="project" value="UniProtKB-KW"/>
</dbReference>
<evidence type="ECO:0000313" key="6">
    <source>
        <dbReference type="Proteomes" id="UP000320781"/>
    </source>
</evidence>
<evidence type="ECO:0000256" key="2">
    <source>
        <dbReference type="ARBA" id="ARBA00023134"/>
    </source>
</evidence>
<dbReference type="Proteomes" id="UP000320781">
    <property type="component" value="Unassembled WGS sequence"/>
</dbReference>
<dbReference type="GO" id="GO:0032790">
    <property type="term" value="P:ribosome disassembly"/>
    <property type="evidence" value="ECO:0007669"/>
    <property type="project" value="TreeGrafter"/>
</dbReference>
<dbReference type="FunFam" id="3.30.70.240:FF:000001">
    <property type="entry name" value="Elongation factor G"/>
    <property type="match status" value="1"/>
</dbReference>
<dbReference type="AlphaFoldDB" id="A0A523QLB2"/>
<reference evidence="5 6" key="1">
    <citation type="submission" date="2019-03" db="EMBL/GenBank/DDBJ databases">
        <title>Metabolic potential of uncultured bacteria and archaea associated with petroleum seepage in deep-sea sediments.</title>
        <authorList>
            <person name="Dong X."/>
            <person name="Hubert C."/>
        </authorList>
    </citation>
    <scope>NUCLEOTIDE SEQUENCE [LARGE SCALE GENOMIC DNA]</scope>
    <source>
        <strain evidence="5">E44_bin92</strain>
    </source>
</reference>
<keyword evidence="5" id="KW-0251">Elongation factor</keyword>